<reference evidence="1 2" key="1">
    <citation type="submission" date="2023-03" db="EMBL/GenBank/DDBJ databases">
        <title>Genome sequencing of Aquirufa.</title>
        <authorList>
            <person name="Pitt A."/>
            <person name="Hahn M.W."/>
        </authorList>
    </citation>
    <scope>NUCLEOTIDE SEQUENCE [LARGE SCALE GENOMIC DNA]</scope>
    <source>
        <strain evidence="1 2">WAEICH-18A</strain>
    </source>
</reference>
<sequence length="509" mass="57632">MVKNTRNALELKELIPSELLSIYEIETSSLKDDINENGILTPISLSKDEIPLDGYRCLFTAIELGIEEVPVRMTDLETNTANRVALNLKREKTWNDKRNELVISFQTFGKKQGTKNDSGYDRYAAIAKRVNFRYKDAKTLRLVEEILTKDEGKFPLSKWLLERNSDVKSVKGILDLIEENEFPEIFNQVLEMKISPKEALKKVNNEVSFGKVKSKAFKLPTATSESIFIHEGAEEEMMVQLENENVRVYFYEPDACTFSQADENGKKSPTDKTVEVYALKTALMLKPYTEKRANTFTNYFISVKEVYANGIAQQLPSKVISAIEKETGLVYKQTLFCPNSDSLTNKKGGNNLPDAITQLLWFVKWDKARVNTNLFPIESVNVEGLDSKLYRQCSNYINNQSLQDLIVNYKEKGTIVDAASVIPIFLTTNENDLVVDLSMKGDIASAAAIMNRKFIGYSHNNKLVTKASKKVSEVLEEYSEELTKMLFSNSIQSTNISQIPSEEINSVLV</sequence>
<accession>A0ABT6BMP3</accession>
<dbReference type="Gene3D" id="3.90.1530.10">
    <property type="entry name" value="Conserved hypothetical protein from pyrococcus furiosus pfu- 392566-001, ParB domain"/>
    <property type="match status" value="1"/>
</dbReference>
<evidence type="ECO:0000313" key="1">
    <source>
        <dbReference type="EMBL" id="MDF5691608.1"/>
    </source>
</evidence>
<dbReference type="SUPFAM" id="SSF110849">
    <property type="entry name" value="ParB/Sulfiredoxin"/>
    <property type="match status" value="1"/>
</dbReference>
<protein>
    <submittedName>
        <fullName evidence="1">ParB/RepB/Spo0J family partition protein</fullName>
    </submittedName>
</protein>
<dbReference type="RefSeq" id="WP_276344826.1">
    <property type="nucleotide sequence ID" value="NZ_JARJOW010000009.1"/>
</dbReference>
<evidence type="ECO:0000313" key="2">
    <source>
        <dbReference type="Proteomes" id="UP001321344"/>
    </source>
</evidence>
<dbReference type="InterPro" id="IPR036086">
    <property type="entry name" value="ParB/Sulfiredoxin_sf"/>
</dbReference>
<comment type="caution">
    <text evidence="1">The sequence shown here is derived from an EMBL/GenBank/DDBJ whole genome shotgun (WGS) entry which is preliminary data.</text>
</comment>
<keyword evidence="2" id="KW-1185">Reference proteome</keyword>
<dbReference type="EMBL" id="JARJOW010000009">
    <property type="protein sequence ID" value="MDF5691608.1"/>
    <property type="molecule type" value="Genomic_DNA"/>
</dbReference>
<organism evidence="1 2">
    <name type="scientific">Aquirufa aurantiipilula</name>
    <dbReference type="NCBI Taxonomy" id="2696561"/>
    <lineage>
        <taxon>Bacteria</taxon>
        <taxon>Pseudomonadati</taxon>
        <taxon>Bacteroidota</taxon>
        <taxon>Cytophagia</taxon>
        <taxon>Cytophagales</taxon>
        <taxon>Flectobacillaceae</taxon>
        <taxon>Aquirufa</taxon>
    </lineage>
</organism>
<dbReference type="Proteomes" id="UP001321344">
    <property type="component" value="Unassembled WGS sequence"/>
</dbReference>
<name>A0ABT6BMP3_9BACT</name>
<gene>
    <name evidence="1" type="ORF">PQG43_12110</name>
</gene>
<proteinExistence type="predicted"/>